<dbReference type="GO" id="GO:0050806">
    <property type="term" value="P:positive regulation of synaptic transmission"/>
    <property type="evidence" value="ECO:0007669"/>
    <property type="project" value="TreeGrafter"/>
</dbReference>
<gene>
    <name evidence="2" type="ORF">g.9538</name>
</gene>
<dbReference type="AlphaFoldDB" id="A0A1B6J6C1"/>
<evidence type="ECO:0000256" key="1">
    <source>
        <dbReference type="SAM" id="MobiDB-lite"/>
    </source>
</evidence>
<feature type="region of interest" description="Disordered" evidence="1">
    <location>
        <begin position="110"/>
        <end position="142"/>
    </location>
</feature>
<dbReference type="EMBL" id="GECU01012994">
    <property type="protein sequence ID" value="JAS94712.1"/>
    <property type="molecule type" value="Transcribed_RNA"/>
</dbReference>
<dbReference type="PANTHER" id="PTHR12157:SF21">
    <property type="entry name" value="RAB3 INTERACTING MOLECULE, ISOFORM F"/>
    <property type="match status" value="1"/>
</dbReference>
<dbReference type="PANTHER" id="PTHR12157">
    <property type="entry name" value="REGULATING SYNAPTIC MEMBRANE EXOCYTOSIS PROTEIN"/>
    <property type="match status" value="1"/>
</dbReference>
<dbReference type="GO" id="GO:0031267">
    <property type="term" value="F:small GTPase binding"/>
    <property type="evidence" value="ECO:0007669"/>
    <property type="project" value="InterPro"/>
</dbReference>
<dbReference type="GO" id="GO:0048167">
    <property type="term" value="P:regulation of synaptic plasticity"/>
    <property type="evidence" value="ECO:0007669"/>
    <property type="project" value="TreeGrafter"/>
</dbReference>
<feature type="region of interest" description="Disordered" evidence="1">
    <location>
        <begin position="39"/>
        <end position="60"/>
    </location>
</feature>
<dbReference type="InterPro" id="IPR039032">
    <property type="entry name" value="Rim-like"/>
</dbReference>
<accession>A0A1B6J6C1</accession>
<proteinExistence type="predicted"/>
<feature type="region of interest" description="Disordered" evidence="1">
    <location>
        <begin position="298"/>
        <end position="326"/>
    </location>
</feature>
<dbReference type="GO" id="GO:0042734">
    <property type="term" value="C:presynaptic membrane"/>
    <property type="evidence" value="ECO:0007669"/>
    <property type="project" value="TreeGrafter"/>
</dbReference>
<feature type="compositionally biased region" description="Polar residues" evidence="1">
    <location>
        <begin position="244"/>
        <end position="263"/>
    </location>
</feature>
<dbReference type="GO" id="GO:0042391">
    <property type="term" value="P:regulation of membrane potential"/>
    <property type="evidence" value="ECO:0007669"/>
    <property type="project" value="TreeGrafter"/>
</dbReference>
<organism evidence="2">
    <name type="scientific">Homalodisca liturata</name>
    <dbReference type="NCBI Taxonomy" id="320908"/>
    <lineage>
        <taxon>Eukaryota</taxon>
        <taxon>Metazoa</taxon>
        <taxon>Ecdysozoa</taxon>
        <taxon>Arthropoda</taxon>
        <taxon>Hexapoda</taxon>
        <taxon>Insecta</taxon>
        <taxon>Pterygota</taxon>
        <taxon>Neoptera</taxon>
        <taxon>Paraneoptera</taxon>
        <taxon>Hemiptera</taxon>
        <taxon>Auchenorrhyncha</taxon>
        <taxon>Membracoidea</taxon>
        <taxon>Cicadellidae</taxon>
        <taxon>Cicadellinae</taxon>
        <taxon>Proconiini</taxon>
        <taxon>Homalodisca</taxon>
    </lineage>
</organism>
<feature type="compositionally biased region" description="Polar residues" evidence="1">
    <location>
        <begin position="299"/>
        <end position="308"/>
    </location>
</feature>
<feature type="non-terminal residue" evidence="2">
    <location>
        <position position="1"/>
    </location>
</feature>
<name>A0A1B6J6C1_9HEMI</name>
<dbReference type="GO" id="GO:0048788">
    <property type="term" value="C:cytoskeleton of presynaptic active zone"/>
    <property type="evidence" value="ECO:0007669"/>
    <property type="project" value="TreeGrafter"/>
</dbReference>
<dbReference type="GO" id="GO:0044325">
    <property type="term" value="F:transmembrane transporter binding"/>
    <property type="evidence" value="ECO:0007669"/>
    <property type="project" value="TreeGrafter"/>
</dbReference>
<dbReference type="GO" id="GO:0048791">
    <property type="term" value="P:calcium ion-regulated exocytosis of neurotransmitter"/>
    <property type="evidence" value="ECO:0007669"/>
    <property type="project" value="TreeGrafter"/>
</dbReference>
<feature type="region of interest" description="Disordered" evidence="1">
    <location>
        <begin position="156"/>
        <end position="286"/>
    </location>
</feature>
<feature type="compositionally biased region" description="Basic residues" evidence="1">
    <location>
        <begin position="220"/>
        <end position="232"/>
    </location>
</feature>
<sequence length="353" mass="38711">EGRSRSKSPHRSLSPPEYRIYQPSVVLPSHAYVPRFSSRSATATPITSPKKRQLPQIPHSAHSTILREALRERVTQDMEERAHLMKQRMRQMQTQRSGYAGSMSRHFTGLSDSDLPSSDMGRHRHSYGRAMSPDKDIIGTTDLGDSDLESVVSITSSAFSTQSERPRGSRGFSDYGERTHSTVQPPPQNNKRPPFSRSLSNADVQPDERGDGSLSDTAVSHHHHINGSRRKATVGSSAGTTGGKQSHGQGMGKKSNSTSQLSATGRKRRLGFGTKGKSSFTVHRSEEVLPDEVRHLVKQGSSVSSDGEGSQDGDRSDSSPPPHPYKLNVQYSKIELLISVTVNSCIVQSLKQF</sequence>
<evidence type="ECO:0000313" key="2">
    <source>
        <dbReference type="EMBL" id="JAS94712.1"/>
    </source>
</evidence>
<protein>
    <submittedName>
        <fullName evidence="2">Uncharacterized protein</fullName>
    </submittedName>
</protein>
<reference evidence="2" key="1">
    <citation type="submission" date="2015-11" db="EMBL/GenBank/DDBJ databases">
        <title>De novo transcriptome assembly of four potential Pierce s Disease insect vectors from Arizona vineyards.</title>
        <authorList>
            <person name="Tassone E.E."/>
        </authorList>
    </citation>
    <scope>NUCLEOTIDE SEQUENCE</scope>
</reference>